<feature type="transmembrane region" description="Helical" evidence="1">
    <location>
        <begin position="144"/>
        <end position="165"/>
    </location>
</feature>
<sequence length="206" mass="24211">MTIEKLQADFDKIEESDDIGTIEFVEKHFDFLISFDSSDIVEIEDVAEIFSIYYSCLGICNRWTEIISNRDKIVEFVNKLKGKREDYNELYFNIEFVYSQALLEQGNELKKTIQTLIKLNKLKPKDEDIILSLRRAKYALRSKTYKVLIIISFVIIFCSLLLRLIIDLKDFKIYTEILWIILVGVLLTQYVDNYKSNKSPAANKYT</sequence>
<proteinExistence type="predicted"/>
<accession>A0AAE3SJH6</accession>
<evidence type="ECO:0000256" key="1">
    <source>
        <dbReference type="SAM" id="Phobius"/>
    </source>
</evidence>
<dbReference type="Proteomes" id="UP001207408">
    <property type="component" value="Unassembled WGS sequence"/>
</dbReference>
<keyword evidence="3" id="KW-1185">Reference proteome</keyword>
<keyword evidence="1" id="KW-0472">Membrane</keyword>
<name>A0AAE3SJH6_9BACT</name>
<protein>
    <submittedName>
        <fullName evidence="2">Uncharacterized protein</fullName>
    </submittedName>
</protein>
<organism evidence="2 3">
    <name type="scientific">Plebeiibacterium marinum</name>
    <dbReference type="NCBI Taxonomy" id="2992111"/>
    <lineage>
        <taxon>Bacteria</taxon>
        <taxon>Pseudomonadati</taxon>
        <taxon>Bacteroidota</taxon>
        <taxon>Bacteroidia</taxon>
        <taxon>Marinilabiliales</taxon>
        <taxon>Marinilabiliaceae</taxon>
        <taxon>Plebeiibacterium</taxon>
    </lineage>
</organism>
<evidence type="ECO:0000313" key="3">
    <source>
        <dbReference type="Proteomes" id="UP001207408"/>
    </source>
</evidence>
<evidence type="ECO:0000313" key="2">
    <source>
        <dbReference type="EMBL" id="MCW3805479.1"/>
    </source>
</evidence>
<gene>
    <name evidence="2" type="ORF">OM074_07550</name>
</gene>
<reference evidence="2" key="1">
    <citation type="submission" date="2022-10" db="EMBL/GenBank/DDBJ databases">
        <authorList>
            <person name="Yu W.X."/>
        </authorList>
    </citation>
    <scope>NUCLEOTIDE SEQUENCE</scope>
    <source>
        <strain evidence="2">D04</strain>
    </source>
</reference>
<comment type="caution">
    <text evidence="2">The sequence shown here is derived from an EMBL/GenBank/DDBJ whole genome shotgun (WGS) entry which is preliminary data.</text>
</comment>
<keyword evidence="1" id="KW-1133">Transmembrane helix</keyword>
<feature type="transmembrane region" description="Helical" evidence="1">
    <location>
        <begin position="171"/>
        <end position="191"/>
    </location>
</feature>
<dbReference type="AlphaFoldDB" id="A0AAE3SJH6"/>
<dbReference type="EMBL" id="JAPDPI010000011">
    <property type="protein sequence ID" value="MCW3805479.1"/>
    <property type="molecule type" value="Genomic_DNA"/>
</dbReference>
<dbReference type="RefSeq" id="WP_301198850.1">
    <property type="nucleotide sequence ID" value="NZ_JAPDPI010000011.1"/>
</dbReference>
<keyword evidence="1" id="KW-0812">Transmembrane</keyword>